<evidence type="ECO:0000256" key="4">
    <source>
        <dbReference type="ARBA" id="ARBA00022692"/>
    </source>
</evidence>
<dbReference type="PANTHER" id="PTHR13605:SF4">
    <property type="entry name" value="ER MEMBRANE PROTEIN COMPLEX SUBUNIT 7"/>
    <property type="match status" value="1"/>
</dbReference>
<dbReference type="STRING" id="8022.A0A060YAF1"/>
<protein>
    <recommendedName>
        <fullName evidence="8">Endoplasmic reticulum membrane protein complex subunit 7</fullName>
    </recommendedName>
    <alternativeName>
        <fullName evidence="9">ER membrane protein complex subunit 7</fullName>
    </alternativeName>
</protein>
<evidence type="ECO:0000256" key="8">
    <source>
        <dbReference type="ARBA" id="ARBA00044526"/>
    </source>
</evidence>
<name>A0A060YAF1_ONCMY</name>
<keyword evidence="7" id="KW-0472">Membrane</keyword>
<comment type="similarity">
    <text evidence="2">Belongs to the EMC7 family.</text>
</comment>
<reference evidence="13" key="2">
    <citation type="submission" date="2014-03" db="EMBL/GenBank/DDBJ databases">
        <authorList>
            <person name="Genoscope - CEA"/>
        </authorList>
    </citation>
    <scope>NUCLEOTIDE SEQUENCE</scope>
</reference>
<gene>
    <name evidence="13" type="ORF">GSONMT00046910001</name>
</gene>
<feature type="chain" id="PRO_5001591813" description="Endoplasmic reticulum membrane protein complex subunit 7" evidence="11">
    <location>
        <begin position="24"/>
        <end position="245"/>
    </location>
</feature>
<dbReference type="SUPFAM" id="SSF49452">
    <property type="entry name" value="Starch-binding domain-like"/>
    <property type="match status" value="1"/>
</dbReference>
<evidence type="ECO:0000256" key="7">
    <source>
        <dbReference type="ARBA" id="ARBA00023136"/>
    </source>
</evidence>
<evidence type="ECO:0000313" key="13">
    <source>
        <dbReference type="EMBL" id="CDQ88512.1"/>
    </source>
</evidence>
<reference evidence="13" key="1">
    <citation type="journal article" date="2014" name="Nat. Commun.">
        <title>The rainbow trout genome provides novel insights into evolution after whole-genome duplication in vertebrates.</title>
        <authorList>
            <person name="Berthelot C."/>
            <person name="Brunet F."/>
            <person name="Chalopin D."/>
            <person name="Juanchich A."/>
            <person name="Bernard M."/>
            <person name="Noel B."/>
            <person name="Bento P."/>
            <person name="Da Silva C."/>
            <person name="Labadie K."/>
            <person name="Alberti A."/>
            <person name="Aury J.M."/>
            <person name="Louis A."/>
            <person name="Dehais P."/>
            <person name="Bardou P."/>
            <person name="Montfort J."/>
            <person name="Klopp C."/>
            <person name="Cabau C."/>
            <person name="Gaspin C."/>
            <person name="Thorgaard G.H."/>
            <person name="Boussaha M."/>
            <person name="Quillet E."/>
            <person name="Guyomard R."/>
            <person name="Galiana D."/>
            <person name="Bobe J."/>
            <person name="Volff J.N."/>
            <person name="Genet C."/>
            <person name="Wincker P."/>
            <person name="Jaillon O."/>
            <person name="Roest Crollius H."/>
            <person name="Guiguen Y."/>
        </authorList>
    </citation>
    <scope>NUCLEOTIDE SEQUENCE [LARGE SCALE GENOMIC DNA]</scope>
</reference>
<feature type="region of interest" description="Disordered" evidence="10">
    <location>
        <begin position="222"/>
        <end position="245"/>
    </location>
</feature>
<dbReference type="Gene3D" id="2.60.40.1120">
    <property type="entry name" value="Carboxypeptidase-like, regulatory domain"/>
    <property type="match status" value="1"/>
</dbReference>
<keyword evidence="5 11" id="KW-0732">Signal</keyword>
<dbReference type="InterPro" id="IPR019008">
    <property type="entry name" value="Beta_sandwich_EMC7"/>
</dbReference>
<comment type="subcellular location">
    <subcellularLocation>
        <location evidence="1">Membrane</location>
        <topology evidence="1">Single-pass membrane protein</topology>
    </subcellularLocation>
</comment>
<organism evidence="13 14">
    <name type="scientific">Oncorhynchus mykiss</name>
    <name type="common">Rainbow trout</name>
    <name type="synonym">Salmo gairdneri</name>
    <dbReference type="NCBI Taxonomy" id="8022"/>
    <lineage>
        <taxon>Eukaryota</taxon>
        <taxon>Metazoa</taxon>
        <taxon>Chordata</taxon>
        <taxon>Craniata</taxon>
        <taxon>Vertebrata</taxon>
        <taxon>Euteleostomi</taxon>
        <taxon>Actinopterygii</taxon>
        <taxon>Neopterygii</taxon>
        <taxon>Teleostei</taxon>
        <taxon>Protacanthopterygii</taxon>
        <taxon>Salmoniformes</taxon>
        <taxon>Salmonidae</taxon>
        <taxon>Salmoninae</taxon>
        <taxon>Oncorhynchus</taxon>
    </lineage>
</organism>
<dbReference type="GO" id="GO:0030246">
    <property type="term" value="F:carbohydrate binding"/>
    <property type="evidence" value="ECO:0007669"/>
    <property type="project" value="InterPro"/>
</dbReference>
<evidence type="ECO:0000256" key="1">
    <source>
        <dbReference type="ARBA" id="ARBA00004167"/>
    </source>
</evidence>
<evidence type="ECO:0000259" key="12">
    <source>
        <dbReference type="Pfam" id="PF09430"/>
    </source>
</evidence>
<dbReference type="Proteomes" id="UP000193380">
    <property type="component" value="Unassembled WGS sequence"/>
</dbReference>
<proteinExistence type="inferred from homology"/>
<evidence type="ECO:0000313" key="14">
    <source>
        <dbReference type="Proteomes" id="UP000193380"/>
    </source>
</evidence>
<evidence type="ECO:0000256" key="9">
    <source>
        <dbReference type="ARBA" id="ARBA00044558"/>
    </source>
</evidence>
<dbReference type="PANTHER" id="PTHR13605">
    <property type="entry name" value="ER MEMBRANE PROTEIN COMPLEX SUBUNIT 7"/>
    <property type="match status" value="1"/>
</dbReference>
<dbReference type="Pfam" id="PF09430">
    <property type="entry name" value="EMC7_beta-sandw"/>
    <property type="match status" value="1"/>
</dbReference>
<evidence type="ECO:0000256" key="10">
    <source>
        <dbReference type="SAM" id="MobiDB-lite"/>
    </source>
</evidence>
<feature type="domain" description="ER membrane protein complex subunit 7 beta-sandwich" evidence="12">
    <location>
        <begin position="57"/>
        <end position="133"/>
    </location>
</feature>
<feature type="signal peptide" evidence="11">
    <location>
        <begin position="1"/>
        <end position="23"/>
    </location>
</feature>
<evidence type="ECO:0000256" key="11">
    <source>
        <dbReference type="SAM" id="SignalP"/>
    </source>
</evidence>
<evidence type="ECO:0000256" key="2">
    <source>
        <dbReference type="ARBA" id="ARBA00008880"/>
    </source>
</evidence>
<evidence type="ECO:0000256" key="6">
    <source>
        <dbReference type="ARBA" id="ARBA00022989"/>
    </source>
</evidence>
<evidence type="ECO:0000256" key="3">
    <source>
        <dbReference type="ARBA" id="ARBA00011276"/>
    </source>
</evidence>
<comment type="subunit">
    <text evidence="3">Component of the ER membrane protein complex (EMC).</text>
</comment>
<keyword evidence="6" id="KW-1133">Transmembrane helix</keyword>
<dbReference type="InterPro" id="IPR039163">
    <property type="entry name" value="EMC7"/>
</dbReference>
<dbReference type="GO" id="GO:0072546">
    <property type="term" value="C:EMC complex"/>
    <property type="evidence" value="ECO:0007669"/>
    <property type="project" value="TreeGrafter"/>
</dbReference>
<accession>A0A060YAF1</accession>
<keyword evidence="4" id="KW-0812">Transmembrane</keyword>
<feature type="compositionally biased region" description="Low complexity" evidence="10">
    <location>
        <begin position="222"/>
        <end position="238"/>
    </location>
</feature>
<dbReference type="PROSITE" id="PS51257">
    <property type="entry name" value="PROKAR_LIPOPROTEIN"/>
    <property type="match status" value="1"/>
</dbReference>
<sequence length="245" mass="27167">MWLHVRLSEVCLFLQAMFILACCFSDMESGPIATSGSVQPNGDRFKIEGRAIVPGVKTQDWISSARVTVEGEEYIGFLRTDGSFVVNDVPSGSYVVEVISPGYKFEAVRVDITSKGKMRYKVTGYWQDLEHCRRHRSRVFQTSSMGDMSGEFAGHGRTGTFSASRNCVMMMVLPLLIIVLLPKVVNTNDPEMRKEMEQSMNMLNPNPELPDVSEFMTKLFSGSKSSSSKAIGGSKASGRPAVKRR</sequence>
<evidence type="ECO:0000256" key="5">
    <source>
        <dbReference type="ARBA" id="ARBA00022729"/>
    </source>
</evidence>
<dbReference type="PaxDb" id="8022-A0A060YAF1"/>
<dbReference type="InterPro" id="IPR013784">
    <property type="entry name" value="Carb-bd-like_fold"/>
</dbReference>
<dbReference type="AlphaFoldDB" id="A0A060YAF1"/>
<dbReference type="EMBL" id="FR908682">
    <property type="protein sequence ID" value="CDQ88512.1"/>
    <property type="molecule type" value="Genomic_DNA"/>
</dbReference>